<accession>A0A267HRE3</accession>
<dbReference type="Pfam" id="PF01420">
    <property type="entry name" value="Methylase_S"/>
    <property type="match status" value="1"/>
</dbReference>
<dbReference type="InterPro" id="IPR044946">
    <property type="entry name" value="Restrct_endonuc_typeI_TRD_sf"/>
</dbReference>
<proteinExistence type="inferred from homology"/>
<dbReference type="InterPro" id="IPR000055">
    <property type="entry name" value="Restrct_endonuc_typeI_TRD"/>
</dbReference>
<dbReference type="REBASE" id="234767">
    <property type="entry name" value="S2.Eca49ORF5890P"/>
</dbReference>
<dbReference type="Proteomes" id="UP000216797">
    <property type="component" value="Unassembled WGS sequence"/>
</dbReference>
<protein>
    <recommendedName>
        <fullName evidence="4">Type I restriction modification DNA specificity domain-containing protein</fullName>
    </recommendedName>
</protein>
<dbReference type="InterPro" id="IPR052021">
    <property type="entry name" value="Type-I_RS_S_subunit"/>
</dbReference>
<keyword evidence="3" id="KW-0238">DNA-binding</keyword>
<keyword evidence="6" id="KW-1185">Reference proteome</keyword>
<comment type="caution">
    <text evidence="5">The sequence shown here is derived from an EMBL/GenBank/DDBJ whole genome shotgun (WGS) entry which is preliminary data.</text>
</comment>
<evidence type="ECO:0000256" key="3">
    <source>
        <dbReference type="ARBA" id="ARBA00023125"/>
    </source>
</evidence>
<dbReference type="Gene3D" id="3.90.220.20">
    <property type="entry name" value="DNA methylase specificity domains"/>
    <property type="match status" value="1"/>
</dbReference>
<comment type="similarity">
    <text evidence="1">Belongs to the type-I restriction system S methylase family.</text>
</comment>
<evidence type="ECO:0000256" key="2">
    <source>
        <dbReference type="ARBA" id="ARBA00022747"/>
    </source>
</evidence>
<feature type="domain" description="Type I restriction modification DNA specificity" evidence="4">
    <location>
        <begin position="29"/>
        <end position="167"/>
    </location>
</feature>
<evidence type="ECO:0000313" key="5">
    <source>
        <dbReference type="EMBL" id="PAB00787.1"/>
    </source>
</evidence>
<dbReference type="SUPFAM" id="SSF116734">
    <property type="entry name" value="DNA methylase specificity domain"/>
    <property type="match status" value="1"/>
</dbReference>
<keyword evidence="2" id="KW-0680">Restriction system</keyword>
<reference evidence="5 6" key="1">
    <citation type="submission" date="2015-08" db="EMBL/GenBank/DDBJ databases">
        <title>Enterococcus genome sequence.</title>
        <authorList>
            <person name="Acedo J.Z."/>
            <person name="Vederas J.C."/>
        </authorList>
    </citation>
    <scope>NUCLEOTIDE SEQUENCE [LARGE SCALE GENOMIC DNA]</scope>
    <source>
        <strain evidence="5 6">49</strain>
    </source>
</reference>
<gene>
    <name evidence="5" type="ORF">AKL21_05905</name>
</gene>
<evidence type="ECO:0000259" key="4">
    <source>
        <dbReference type="Pfam" id="PF01420"/>
    </source>
</evidence>
<dbReference type="PANTHER" id="PTHR30408">
    <property type="entry name" value="TYPE-1 RESTRICTION ENZYME ECOKI SPECIFICITY PROTEIN"/>
    <property type="match status" value="1"/>
</dbReference>
<dbReference type="EMBL" id="LHUG01000005">
    <property type="protein sequence ID" value="PAB00787.1"/>
    <property type="molecule type" value="Genomic_DNA"/>
</dbReference>
<dbReference type="AlphaFoldDB" id="A0A267HRE3"/>
<organism evidence="5 6">
    <name type="scientific">Enterococcus canintestini</name>
    <dbReference type="NCBI Taxonomy" id="317010"/>
    <lineage>
        <taxon>Bacteria</taxon>
        <taxon>Bacillati</taxon>
        <taxon>Bacillota</taxon>
        <taxon>Bacilli</taxon>
        <taxon>Lactobacillales</taxon>
        <taxon>Enterococcaceae</taxon>
        <taxon>Enterococcus</taxon>
    </lineage>
</organism>
<name>A0A267HRE3_9ENTE</name>
<dbReference type="GO" id="GO:0003677">
    <property type="term" value="F:DNA binding"/>
    <property type="evidence" value="ECO:0007669"/>
    <property type="project" value="UniProtKB-KW"/>
</dbReference>
<dbReference type="Gene3D" id="1.10.287.1120">
    <property type="entry name" value="Bipartite methylase S protein"/>
    <property type="match status" value="1"/>
</dbReference>
<dbReference type="GO" id="GO:0009307">
    <property type="term" value="P:DNA restriction-modification system"/>
    <property type="evidence" value="ECO:0007669"/>
    <property type="project" value="UniProtKB-KW"/>
</dbReference>
<evidence type="ECO:0000313" key="6">
    <source>
        <dbReference type="Proteomes" id="UP000216797"/>
    </source>
</evidence>
<dbReference type="PANTHER" id="PTHR30408:SF12">
    <property type="entry name" value="TYPE I RESTRICTION ENZYME MJAVIII SPECIFICITY SUBUNIT"/>
    <property type="match status" value="1"/>
</dbReference>
<sequence>MLKNAYQGINTAGDKVEYSDDGIEILQSKHITSGVISFEETRMLNKEKYPEYFPKYVPTIGDILFANIGTIGPSIVVTTSKEFLVAWNILKMTPKNAKSSKFIQLLLQKLNSRHFFDKITTGNATKFVNKDAMLGIDLLVPSIYEQSKISEFFLSLDDTITLHQRIYKFGLCT</sequence>
<evidence type="ECO:0000256" key="1">
    <source>
        <dbReference type="ARBA" id="ARBA00010923"/>
    </source>
</evidence>